<comment type="caution">
    <text evidence="2">The sequence shown here is derived from an EMBL/GenBank/DDBJ whole genome shotgun (WGS) entry which is preliminary data.</text>
</comment>
<protein>
    <submittedName>
        <fullName evidence="2">Uncharacterized protein</fullName>
    </submittedName>
</protein>
<gene>
    <name evidence="2" type="ORF">E5288_WYG003299</name>
</gene>
<dbReference type="EMBL" id="VBQZ03000187">
    <property type="protein sequence ID" value="MXQ97298.1"/>
    <property type="molecule type" value="Genomic_DNA"/>
</dbReference>
<name>A0A6B0S454_9CETA</name>
<evidence type="ECO:0000256" key="1">
    <source>
        <dbReference type="SAM" id="MobiDB-lite"/>
    </source>
</evidence>
<accession>A0A6B0S454</accession>
<evidence type="ECO:0000313" key="2">
    <source>
        <dbReference type="EMBL" id="MXQ97298.1"/>
    </source>
</evidence>
<feature type="region of interest" description="Disordered" evidence="1">
    <location>
        <begin position="1"/>
        <end position="25"/>
    </location>
</feature>
<dbReference type="AlphaFoldDB" id="A0A6B0S454"/>
<organism evidence="2 3">
    <name type="scientific">Bos mutus</name>
    <name type="common">wild yak</name>
    <dbReference type="NCBI Taxonomy" id="72004"/>
    <lineage>
        <taxon>Eukaryota</taxon>
        <taxon>Metazoa</taxon>
        <taxon>Chordata</taxon>
        <taxon>Craniata</taxon>
        <taxon>Vertebrata</taxon>
        <taxon>Euteleostomi</taxon>
        <taxon>Mammalia</taxon>
        <taxon>Eutheria</taxon>
        <taxon>Laurasiatheria</taxon>
        <taxon>Artiodactyla</taxon>
        <taxon>Ruminantia</taxon>
        <taxon>Pecora</taxon>
        <taxon>Bovidae</taxon>
        <taxon>Bovinae</taxon>
        <taxon>Bos</taxon>
    </lineage>
</organism>
<sequence>MGAHEGLEQHSKPDTGLAAPVEKTNPLSRFHDLPFKCKCPGGPEHHPRHRLLCRGPRSQEPQGCSPCLWTADTRDICVLSTGIREHPGNARPKCYRQVENETPEMNDA</sequence>
<proteinExistence type="predicted"/>
<evidence type="ECO:0000313" key="3">
    <source>
        <dbReference type="Proteomes" id="UP000322234"/>
    </source>
</evidence>
<dbReference type="Proteomes" id="UP000322234">
    <property type="component" value="Unassembled WGS sequence"/>
</dbReference>
<keyword evidence="3" id="KW-1185">Reference proteome</keyword>
<feature type="compositionally biased region" description="Basic and acidic residues" evidence="1">
    <location>
        <begin position="1"/>
        <end position="13"/>
    </location>
</feature>
<reference evidence="2" key="1">
    <citation type="submission" date="2019-10" db="EMBL/GenBank/DDBJ databases">
        <title>The sequence and de novo assembly of the wild yak genome.</title>
        <authorList>
            <person name="Liu Y."/>
        </authorList>
    </citation>
    <scope>NUCLEOTIDE SEQUENCE [LARGE SCALE GENOMIC DNA]</scope>
    <source>
        <strain evidence="2">WY2019</strain>
    </source>
</reference>